<dbReference type="EMBL" id="CAVMJV010000004">
    <property type="protein sequence ID" value="CAK5023144.1"/>
    <property type="molecule type" value="Genomic_DNA"/>
</dbReference>
<organism evidence="1 2">
    <name type="scientific">Meloidogyne enterolobii</name>
    <name type="common">Root-knot nematode worm</name>
    <name type="synonym">Meloidogyne mayaguensis</name>
    <dbReference type="NCBI Taxonomy" id="390850"/>
    <lineage>
        <taxon>Eukaryota</taxon>
        <taxon>Metazoa</taxon>
        <taxon>Ecdysozoa</taxon>
        <taxon>Nematoda</taxon>
        <taxon>Chromadorea</taxon>
        <taxon>Rhabditida</taxon>
        <taxon>Tylenchina</taxon>
        <taxon>Tylenchomorpha</taxon>
        <taxon>Tylenchoidea</taxon>
        <taxon>Meloidogynidae</taxon>
        <taxon>Meloidogyninae</taxon>
        <taxon>Meloidogyne</taxon>
    </lineage>
</organism>
<name>A0ACB0XYD6_MELEN</name>
<protein>
    <submittedName>
        <fullName evidence="1">Uncharacterized protein</fullName>
    </submittedName>
</protein>
<reference evidence="1" key="1">
    <citation type="submission" date="2023-11" db="EMBL/GenBank/DDBJ databases">
        <authorList>
            <person name="Poullet M."/>
        </authorList>
    </citation>
    <scope>NUCLEOTIDE SEQUENCE</scope>
    <source>
        <strain evidence="1">E1834</strain>
    </source>
</reference>
<evidence type="ECO:0000313" key="1">
    <source>
        <dbReference type="EMBL" id="CAK5023144.1"/>
    </source>
</evidence>
<dbReference type="Proteomes" id="UP001497535">
    <property type="component" value="Unassembled WGS sequence"/>
</dbReference>
<proteinExistence type="predicted"/>
<keyword evidence="2" id="KW-1185">Reference proteome</keyword>
<comment type="caution">
    <text evidence="1">The sequence shown here is derived from an EMBL/GenBank/DDBJ whole genome shotgun (WGS) entry which is preliminary data.</text>
</comment>
<accession>A0ACB0XYD6</accession>
<sequence>MSNEISGNQGEIKSSIDGNQDDSLESSNQQQLMVEQQTNQHQIDGVSFSLSTLQALMPGSAGMLSIPSIQQACLFKH</sequence>
<evidence type="ECO:0000313" key="2">
    <source>
        <dbReference type="Proteomes" id="UP001497535"/>
    </source>
</evidence>
<gene>
    <name evidence="1" type="ORF">MENTE1834_LOCUS5111</name>
</gene>